<accession>A0A922MJ96</accession>
<keyword evidence="2" id="KW-0436">Ligase</keyword>
<reference evidence="4" key="1">
    <citation type="journal article" date="2021" name="G3 (Bethesda)">
        <title>Genome and transcriptome analysis of the beet armyworm Spodoptera exigua reveals targets for pest control. .</title>
        <authorList>
            <person name="Simon S."/>
            <person name="Breeschoten T."/>
            <person name="Jansen H.J."/>
            <person name="Dirks R.P."/>
            <person name="Schranz M.E."/>
            <person name="Ros V.I.D."/>
        </authorList>
    </citation>
    <scope>NUCLEOTIDE SEQUENCE</scope>
    <source>
        <strain evidence="4">TB_SE_WUR_2020</strain>
    </source>
</reference>
<dbReference type="Gene3D" id="3.30.300.30">
    <property type="match status" value="1"/>
</dbReference>
<evidence type="ECO:0000256" key="2">
    <source>
        <dbReference type="ARBA" id="ARBA00022598"/>
    </source>
</evidence>
<comment type="caution">
    <text evidence="4">The sequence shown here is derived from an EMBL/GenBank/DDBJ whole genome shotgun (WGS) entry which is preliminary data.</text>
</comment>
<feature type="domain" description="AMP-binding enzyme C-terminal" evidence="3">
    <location>
        <begin position="130"/>
        <end position="206"/>
    </location>
</feature>
<dbReference type="InterPro" id="IPR045851">
    <property type="entry name" value="AMP-bd_C_sf"/>
</dbReference>
<dbReference type="PANTHER" id="PTHR24096:SF149">
    <property type="entry name" value="AMP-BINDING DOMAIN-CONTAINING PROTEIN-RELATED"/>
    <property type="match status" value="1"/>
</dbReference>
<dbReference type="EMBL" id="JACEFF010000437">
    <property type="protein sequence ID" value="KAH9637784.1"/>
    <property type="molecule type" value="Genomic_DNA"/>
</dbReference>
<dbReference type="InterPro" id="IPR025110">
    <property type="entry name" value="AMP-bd_C"/>
</dbReference>
<evidence type="ECO:0000256" key="1">
    <source>
        <dbReference type="ARBA" id="ARBA00006432"/>
    </source>
</evidence>
<dbReference type="SUPFAM" id="SSF56801">
    <property type="entry name" value="Acetyl-CoA synthetase-like"/>
    <property type="match status" value="1"/>
</dbReference>
<gene>
    <name evidence="4" type="ORF">HF086_007813</name>
</gene>
<dbReference type="Gene3D" id="2.30.38.10">
    <property type="entry name" value="Luciferase, Domain 3"/>
    <property type="match status" value="2"/>
</dbReference>
<proteinExistence type="inferred from homology"/>
<evidence type="ECO:0000313" key="5">
    <source>
        <dbReference type="Proteomes" id="UP000814243"/>
    </source>
</evidence>
<organism evidence="4 5">
    <name type="scientific">Spodoptera exigua</name>
    <name type="common">Beet armyworm</name>
    <name type="synonym">Noctua fulgens</name>
    <dbReference type="NCBI Taxonomy" id="7107"/>
    <lineage>
        <taxon>Eukaryota</taxon>
        <taxon>Metazoa</taxon>
        <taxon>Ecdysozoa</taxon>
        <taxon>Arthropoda</taxon>
        <taxon>Hexapoda</taxon>
        <taxon>Insecta</taxon>
        <taxon>Pterygota</taxon>
        <taxon>Neoptera</taxon>
        <taxon>Endopterygota</taxon>
        <taxon>Lepidoptera</taxon>
        <taxon>Glossata</taxon>
        <taxon>Ditrysia</taxon>
        <taxon>Noctuoidea</taxon>
        <taxon>Noctuidae</taxon>
        <taxon>Amphipyrinae</taxon>
        <taxon>Spodoptera</taxon>
    </lineage>
</organism>
<sequence>MTSLLNLNKTDFTCFEEIVLCGLPVSQSLIKEVKTLTPNTEVINMFGMSELAGLGFLGDNPAPGSCGKQMGCFQYRGCFNDVECTKELLTHDGWLKTGDVFYYDDNWNYYFVERIKLQIKCCYFRMSPLEIEGVIRRHPGVMDVAVTSIPHSEWGDLPVACVVPKPGAKPSAEEIKNLVKDTLQDAKTLRGGVIFMDSMPMTSTTKVHRRLLRQLALELPRA</sequence>
<dbReference type="Gene3D" id="3.40.50.980">
    <property type="match status" value="1"/>
</dbReference>
<name>A0A922MJ96_SPOEX</name>
<dbReference type="AlphaFoldDB" id="A0A922MJ96"/>
<comment type="similarity">
    <text evidence="1">Belongs to the ATP-dependent AMP-binding enzyme family.</text>
</comment>
<dbReference type="PANTHER" id="PTHR24096">
    <property type="entry name" value="LONG-CHAIN-FATTY-ACID--COA LIGASE"/>
    <property type="match status" value="1"/>
</dbReference>
<protein>
    <recommendedName>
        <fullName evidence="3">AMP-binding enzyme C-terminal domain-containing protein</fullName>
    </recommendedName>
</protein>
<dbReference type="Pfam" id="PF13193">
    <property type="entry name" value="AMP-binding_C"/>
    <property type="match status" value="1"/>
</dbReference>
<evidence type="ECO:0000259" key="3">
    <source>
        <dbReference type="Pfam" id="PF13193"/>
    </source>
</evidence>
<dbReference type="Proteomes" id="UP000814243">
    <property type="component" value="Unassembled WGS sequence"/>
</dbReference>
<dbReference type="GO" id="GO:0016405">
    <property type="term" value="F:CoA-ligase activity"/>
    <property type="evidence" value="ECO:0007669"/>
    <property type="project" value="TreeGrafter"/>
</dbReference>
<evidence type="ECO:0000313" key="4">
    <source>
        <dbReference type="EMBL" id="KAH9637784.1"/>
    </source>
</evidence>